<accession>A0A395GQ30</accession>
<feature type="transmembrane region" description="Helical" evidence="5">
    <location>
        <begin position="282"/>
        <end position="299"/>
    </location>
</feature>
<dbReference type="AlphaFoldDB" id="A0A395GQ30"/>
<comment type="subcellular location">
    <subcellularLocation>
        <location evidence="1">Membrane</location>
        <topology evidence="1">Multi-pass membrane protein</topology>
    </subcellularLocation>
</comment>
<evidence type="ECO:0000259" key="6">
    <source>
        <dbReference type="PROSITE" id="PS50850"/>
    </source>
</evidence>
<dbReference type="GeneID" id="37227741"/>
<evidence type="ECO:0000256" key="3">
    <source>
        <dbReference type="ARBA" id="ARBA00022989"/>
    </source>
</evidence>
<feature type="transmembrane region" description="Helical" evidence="5">
    <location>
        <begin position="409"/>
        <end position="433"/>
    </location>
</feature>
<dbReference type="Pfam" id="PF07690">
    <property type="entry name" value="MFS_1"/>
    <property type="match status" value="1"/>
</dbReference>
<dbReference type="Proteomes" id="UP000249402">
    <property type="component" value="Unassembled WGS sequence"/>
</dbReference>
<name>A0A395GQ30_9EURO</name>
<sequence length="565" mass="61819">MSQVAMSECCEGISITDSKALSDCDREKSVGLDASTLSLPVAPARDGIRRRKPWSFFLAFFALMLMVFLVSLDATTLAVAIPAITSELSGTTLTAFWASISFTLAVVVVQPIYTSVSDIIGRKLPLYAAFSLFFVGSIVFSVTPSMAVLILGRVLQGLGGGGLDVLSEVIVADMTTLQERALYIGLLSIPMAAGSILGPILGALFSEFVDWRWIGWINLPIIGIAVLLAIFFMRLKPVTDSFRTQLARLDWLGIVLFTIGCTVFALPLSWAGNMYPWRSWQTIVPLVIGVLVLVGFAVYESRPEAPVFPYRIFRSRTAQMSLIGSFIQGLVLYTLLMYLPLFFQAVYLESALESAISMLPFCCVLMGFTVIAAWALEYSRSYRWEIWGGWVFLTVGVGLFSLWHRDTDLAMTASFQAIAGVGIGTLFTVPPIPMQASAPTAEDQGLAIGIMVSFRLFGALVGLAIGSTTFGSVFEHSLSSVSLPESLEFLRTAEEAVSYIPHLRTAALSPLLQSEIRDAYKDAMQTIYYILTAFGGVGFFTSLLIEQLNIETEERGRQYFEHESA</sequence>
<feature type="transmembrane region" description="Helical" evidence="5">
    <location>
        <begin position="527"/>
        <end position="545"/>
    </location>
</feature>
<dbReference type="Gene3D" id="1.20.1250.20">
    <property type="entry name" value="MFS general substrate transporter like domains"/>
    <property type="match status" value="1"/>
</dbReference>
<feature type="transmembrane region" description="Helical" evidence="5">
    <location>
        <begin position="54"/>
        <end position="81"/>
    </location>
</feature>
<evidence type="ECO:0000256" key="4">
    <source>
        <dbReference type="ARBA" id="ARBA00023136"/>
    </source>
</evidence>
<dbReference type="InterPro" id="IPR011701">
    <property type="entry name" value="MFS"/>
</dbReference>
<evidence type="ECO:0000256" key="2">
    <source>
        <dbReference type="ARBA" id="ARBA00022692"/>
    </source>
</evidence>
<evidence type="ECO:0000256" key="1">
    <source>
        <dbReference type="ARBA" id="ARBA00004141"/>
    </source>
</evidence>
<proteinExistence type="predicted"/>
<protein>
    <submittedName>
        <fullName evidence="7">MFS general substrate transporter</fullName>
    </submittedName>
</protein>
<gene>
    <name evidence="7" type="ORF">BO80DRAFT_467665</name>
</gene>
<feature type="transmembrane region" description="Helical" evidence="5">
    <location>
        <begin position="355"/>
        <end position="374"/>
    </location>
</feature>
<evidence type="ECO:0000313" key="7">
    <source>
        <dbReference type="EMBL" id="RAK97621.1"/>
    </source>
</evidence>
<keyword evidence="8" id="KW-1185">Reference proteome</keyword>
<dbReference type="PANTHER" id="PTHR23501:SF156">
    <property type="entry name" value="TRANSPORTER, PUTATIVE-RELATED"/>
    <property type="match status" value="1"/>
</dbReference>
<feature type="transmembrane region" description="Helical" evidence="5">
    <location>
        <begin position="445"/>
        <end position="465"/>
    </location>
</feature>
<feature type="transmembrane region" description="Helical" evidence="5">
    <location>
        <begin position="93"/>
        <end position="112"/>
    </location>
</feature>
<dbReference type="Gene3D" id="1.20.1720.10">
    <property type="entry name" value="Multidrug resistance protein D"/>
    <property type="match status" value="1"/>
</dbReference>
<feature type="transmembrane region" description="Helical" evidence="5">
    <location>
        <begin position="320"/>
        <end position="343"/>
    </location>
</feature>
<feature type="transmembrane region" description="Helical" evidence="5">
    <location>
        <begin position="251"/>
        <end position="270"/>
    </location>
</feature>
<organism evidence="7 8">
    <name type="scientific">Aspergillus ibericus CBS 121593</name>
    <dbReference type="NCBI Taxonomy" id="1448316"/>
    <lineage>
        <taxon>Eukaryota</taxon>
        <taxon>Fungi</taxon>
        <taxon>Dikarya</taxon>
        <taxon>Ascomycota</taxon>
        <taxon>Pezizomycotina</taxon>
        <taxon>Eurotiomycetes</taxon>
        <taxon>Eurotiomycetidae</taxon>
        <taxon>Eurotiales</taxon>
        <taxon>Aspergillaceae</taxon>
        <taxon>Aspergillus</taxon>
        <taxon>Aspergillus subgen. Circumdati</taxon>
    </lineage>
</organism>
<feature type="transmembrane region" description="Helical" evidence="5">
    <location>
        <begin position="183"/>
        <end position="205"/>
    </location>
</feature>
<dbReference type="RefSeq" id="XP_025571949.1">
    <property type="nucleotide sequence ID" value="XM_025722876.1"/>
</dbReference>
<evidence type="ECO:0000256" key="5">
    <source>
        <dbReference type="SAM" id="Phobius"/>
    </source>
</evidence>
<feature type="transmembrane region" description="Helical" evidence="5">
    <location>
        <begin position="386"/>
        <end position="403"/>
    </location>
</feature>
<dbReference type="PROSITE" id="PS50850">
    <property type="entry name" value="MFS"/>
    <property type="match status" value="1"/>
</dbReference>
<feature type="domain" description="Major facilitator superfamily (MFS) profile" evidence="6">
    <location>
        <begin position="59"/>
        <end position="550"/>
    </location>
</feature>
<keyword evidence="3 5" id="KW-1133">Transmembrane helix</keyword>
<feature type="transmembrane region" description="Helical" evidence="5">
    <location>
        <begin position="124"/>
        <end position="142"/>
    </location>
</feature>
<dbReference type="OrthoDB" id="4139357at2759"/>
<dbReference type="VEuPathDB" id="FungiDB:BO80DRAFT_467665"/>
<keyword evidence="2 5" id="KW-0812">Transmembrane</keyword>
<reference evidence="7 8" key="1">
    <citation type="submission" date="2018-02" db="EMBL/GenBank/DDBJ databases">
        <title>The genomes of Aspergillus section Nigri reveals drivers in fungal speciation.</title>
        <authorList>
            <consortium name="DOE Joint Genome Institute"/>
            <person name="Vesth T.C."/>
            <person name="Nybo J."/>
            <person name="Theobald S."/>
            <person name="Brandl J."/>
            <person name="Frisvad J.C."/>
            <person name="Nielsen K.F."/>
            <person name="Lyhne E.K."/>
            <person name="Kogle M.E."/>
            <person name="Kuo A."/>
            <person name="Riley R."/>
            <person name="Clum A."/>
            <person name="Nolan M."/>
            <person name="Lipzen A."/>
            <person name="Salamov A."/>
            <person name="Henrissat B."/>
            <person name="Wiebenga A."/>
            <person name="De vries R.P."/>
            <person name="Grigoriev I.V."/>
            <person name="Mortensen U.H."/>
            <person name="Andersen M.R."/>
            <person name="Baker S.E."/>
        </authorList>
    </citation>
    <scope>NUCLEOTIDE SEQUENCE [LARGE SCALE GENOMIC DNA]</scope>
    <source>
        <strain evidence="7 8">CBS 121593</strain>
    </source>
</reference>
<dbReference type="PANTHER" id="PTHR23501">
    <property type="entry name" value="MAJOR FACILITATOR SUPERFAMILY"/>
    <property type="match status" value="1"/>
</dbReference>
<dbReference type="GO" id="GO:0022857">
    <property type="term" value="F:transmembrane transporter activity"/>
    <property type="evidence" value="ECO:0007669"/>
    <property type="project" value="InterPro"/>
</dbReference>
<evidence type="ECO:0000313" key="8">
    <source>
        <dbReference type="Proteomes" id="UP000249402"/>
    </source>
</evidence>
<dbReference type="GO" id="GO:0005886">
    <property type="term" value="C:plasma membrane"/>
    <property type="evidence" value="ECO:0007669"/>
    <property type="project" value="TreeGrafter"/>
</dbReference>
<dbReference type="EMBL" id="KZ824461">
    <property type="protein sequence ID" value="RAK97621.1"/>
    <property type="molecule type" value="Genomic_DNA"/>
</dbReference>
<dbReference type="PRINTS" id="PR01036">
    <property type="entry name" value="TCRTETB"/>
</dbReference>
<feature type="transmembrane region" description="Helical" evidence="5">
    <location>
        <begin position="211"/>
        <end position="231"/>
    </location>
</feature>
<dbReference type="SUPFAM" id="SSF103473">
    <property type="entry name" value="MFS general substrate transporter"/>
    <property type="match status" value="1"/>
</dbReference>
<keyword evidence="4 5" id="KW-0472">Membrane</keyword>
<feature type="transmembrane region" description="Helical" evidence="5">
    <location>
        <begin position="148"/>
        <end position="171"/>
    </location>
</feature>
<dbReference type="InterPro" id="IPR036259">
    <property type="entry name" value="MFS_trans_sf"/>
</dbReference>
<dbReference type="InterPro" id="IPR020846">
    <property type="entry name" value="MFS_dom"/>
</dbReference>